<evidence type="ECO:0000256" key="1">
    <source>
        <dbReference type="ARBA" id="ARBA00022741"/>
    </source>
</evidence>
<organism evidence="8 9">
    <name type="scientific">Natronocella acetinitrilica</name>
    <dbReference type="NCBI Taxonomy" id="414046"/>
    <lineage>
        <taxon>Bacteria</taxon>
        <taxon>Pseudomonadati</taxon>
        <taxon>Pseudomonadota</taxon>
        <taxon>Gammaproteobacteria</taxon>
        <taxon>Chromatiales</taxon>
        <taxon>Ectothiorhodospiraceae</taxon>
        <taxon>Natronocella</taxon>
    </lineage>
</organism>
<dbReference type="GO" id="GO:0005524">
    <property type="term" value="F:ATP binding"/>
    <property type="evidence" value="ECO:0007669"/>
    <property type="project" value="UniProtKB-UniRule"/>
</dbReference>
<evidence type="ECO:0000259" key="7">
    <source>
        <dbReference type="PROSITE" id="PS51198"/>
    </source>
</evidence>
<keyword evidence="4 5" id="KW-0067">ATP-binding</keyword>
<accession>A0AAE3KAX9</accession>
<evidence type="ECO:0000313" key="8">
    <source>
        <dbReference type="EMBL" id="MCP1674134.1"/>
    </source>
</evidence>
<dbReference type="GO" id="GO:0000724">
    <property type="term" value="P:double-strand break repair via homologous recombination"/>
    <property type="evidence" value="ECO:0007669"/>
    <property type="project" value="TreeGrafter"/>
</dbReference>
<evidence type="ECO:0000313" key="9">
    <source>
        <dbReference type="Proteomes" id="UP001205843"/>
    </source>
</evidence>
<comment type="caution">
    <text evidence="8">The sequence shown here is derived from an EMBL/GenBank/DDBJ whole genome shotgun (WGS) entry which is preliminary data.</text>
</comment>
<dbReference type="Gene3D" id="3.40.50.300">
    <property type="entry name" value="P-loop containing nucleotide triphosphate hydrolases"/>
    <property type="match status" value="2"/>
</dbReference>
<dbReference type="GO" id="GO:0003677">
    <property type="term" value="F:DNA binding"/>
    <property type="evidence" value="ECO:0007669"/>
    <property type="project" value="InterPro"/>
</dbReference>
<dbReference type="AlphaFoldDB" id="A0AAE3KAX9"/>
<keyword evidence="3 5" id="KW-0347">Helicase</keyword>
<dbReference type="InterPro" id="IPR027417">
    <property type="entry name" value="P-loop_NTPase"/>
</dbReference>
<evidence type="ECO:0000256" key="4">
    <source>
        <dbReference type="ARBA" id="ARBA00022840"/>
    </source>
</evidence>
<dbReference type="InterPro" id="IPR027785">
    <property type="entry name" value="UvrD-like_helicase_C"/>
</dbReference>
<dbReference type="SUPFAM" id="SSF52540">
    <property type="entry name" value="P-loop containing nucleoside triphosphate hydrolases"/>
    <property type="match status" value="1"/>
</dbReference>
<dbReference type="InterPro" id="IPR000212">
    <property type="entry name" value="DNA_helicase_UvrD/REP"/>
</dbReference>
<evidence type="ECO:0000256" key="3">
    <source>
        <dbReference type="ARBA" id="ARBA00022806"/>
    </source>
</evidence>
<name>A0AAE3KAX9_9GAMM</name>
<dbReference type="EMBL" id="JALJXV010000003">
    <property type="protein sequence ID" value="MCP1674134.1"/>
    <property type="molecule type" value="Genomic_DNA"/>
</dbReference>
<dbReference type="Pfam" id="PF13538">
    <property type="entry name" value="UvrD_C_2"/>
    <property type="match status" value="1"/>
</dbReference>
<feature type="domain" description="UvrD-like helicase ATP-binding" evidence="7">
    <location>
        <begin position="1"/>
        <end position="267"/>
    </location>
</feature>
<dbReference type="RefSeq" id="WP_253475812.1">
    <property type="nucleotide sequence ID" value="NZ_JALJXV010000003.1"/>
</dbReference>
<gene>
    <name evidence="8" type="ORF">J2T57_001236</name>
</gene>
<dbReference type="Proteomes" id="UP001205843">
    <property type="component" value="Unassembled WGS sequence"/>
</dbReference>
<dbReference type="PROSITE" id="PS51198">
    <property type="entry name" value="UVRD_HELICASE_ATP_BIND"/>
    <property type="match status" value="1"/>
</dbReference>
<reference evidence="8" key="1">
    <citation type="submission" date="2022-03" db="EMBL/GenBank/DDBJ databases">
        <title>Genomic Encyclopedia of Type Strains, Phase III (KMG-III): the genomes of soil and plant-associated and newly described type strains.</title>
        <authorList>
            <person name="Whitman W."/>
        </authorList>
    </citation>
    <scope>NUCLEOTIDE SEQUENCE</scope>
    <source>
        <strain evidence="8">ANL 6-2</strain>
    </source>
</reference>
<keyword evidence="9" id="KW-1185">Reference proteome</keyword>
<protein>
    <submittedName>
        <fullName evidence="8">Superfamily I DNA/RNA helicase</fullName>
    </submittedName>
</protein>
<evidence type="ECO:0000256" key="2">
    <source>
        <dbReference type="ARBA" id="ARBA00022801"/>
    </source>
</evidence>
<feature type="compositionally biased region" description="Low complexity" evidence="6">
    <location>
        <begin position="501"/>
        <end position="510"/>
    </location>
</feature>
<feature type="binding site" evidence="5">
    <location>
        <begin position="17"/>
        <end position="24"/>
    </location>
    <ligand>
        <name>ATP</name>
        <dbReference type="ChEBI" id="CHEBI:30616"/>
    </ligand>
</feature>
<feature type="region of interest" description="Disordered" evidence="6">
    <location>
        <begin position="487"/>
        <end position="510"/>
    </location>
</feature>
<keyword evidence="2 5" id="KW-0378">Hydrolase</keyword>
<sequence length="522" mass="56698">MHIVSLAASGGSLKVEAGAGTGKTSTLVDIARALKARRGTYIAFNRAIADEARRRFPQNVRSSTAHALAFRAVGHYYKARLDQRLTPWVVSEALHLPRTAFNLDPAFQAQLLLGFITRFCQSAERAIGLRHAPAQELLRAVKPERGVLERSVMRDRARALGRELLPQANSLWAALIDPRGRLPITHDVYLKLWALERPHIPGDFILFDEAQDANPIMLELVRNQQHAQHIWVGDTFQSIYQWRGAVNAMAAIATEHTAPLTQSFRFGEAVAGLANAILKSIAGAEGTLRGTPTIDSRIARLERPRAILSRTNLGVIGQVLDCLQDNRKPMVAGGVRELLRLLESAEKLMHGVPVVSGDLAGFRDWESLVEYSESELGRDLQPLVKMVDEYGARLLIKRIEPLEGLPESRADLIVSTAHKSKGLEWDSVLLDADFKGHDEEADPAELTARANLLYVAATRGMRTLDISLCEPACAAIGVAGESLPLATPEARQASQATGGQATPPQGARGATAAAVDALLGQG</sequence>
<proteinExistence type="predicted"/>
<dbReference type="GO" id="GO:0016787">
    <property type="term" value="F:hydrolase activity"/>
    <property type="evidence" value="ECO:0007669"/>
    <property type="project" value="UniProtKB-UniRule"/>
</dbReference>
<dbReference type="GO" id="GO:0031297">
    <property type="term" value="P:replication fork processing"/>
    <property type="evidence" value="ECO:0007669"/>
    <property type="project" value="TreeGrafter"/>
</dbReference>
<dbReference type="PANTHER" id="PTHR11070">
    <property type="entry name" value="UVRD / RECB / PCRA DNA HELICASE FAMILY MEMBER"/>
    <property type="match status" value="1"/>
</dbReference>
<dbReference type="GO" id="GO:0043138">
    <property type="term" value="F:3'-5' DNA helicase activity"/>
    <property type="evidence" value="ECO:0007669"/>
    <property type="project" value="TreeGrafter"/>
</dbReference>
<evidence type="ECO:0000256" key="5">
    <source>
        <dbReference type="PROSITE-ProRule" id="PRU00560"/>
    </source>
</evidence>
<keyword evidence="1 5" id="KW-0547">Nucleotide-binding</keyword>
<evidence type="ECO:0000256" key="6">
    <source>
        <dbReference type="SAM" id="MobiDB-lite"/>
    </source>
</evidence>
<dbReference type="PANTHER" id="PTHR11070:SF30">
    <property type="entry name" value="F-BOX DNA HELICASE 1"/>
    <property type="match status" value="1"/>
</dbReference>
<dbReference type="InterPro" id="IPR014016">
    <property type="entry name" value="UvrD-like_ATP-bd"/>
</dbReference>
<dbReference type="Pfam" id="PF13245">
    <property type="entry name" value="AAA_19"/>
    <property type="match status" value="1"/>
</dbReference>